<organism evidence="1">
    <name type="scientific">freshwater metagenome</name>
    <dbReference type="NCBI Taxonomy" id="449393"/>
    <lineage>
        <taxon>unclassified sequences</taxon>
        <taxon>metagenomes</taxon>
        <taxon>ecological metagenomes</taxon>
    </lineage>
</organism>
<evidence type="ECO:0000313" key="1">
    <source>
        <dbReference type="EMBL" id="CAB4762883.1"/>
    </source>
</evidence>
<dbReference type="AlphaFoldDB" id="A0A6J6UVZ0"/>
<protein>
    <submittedName>
        <fullName evidence="1">Unannotated protein</fullName>
    </submittedName>
</protein>
<accession>A0A6J6UVZ0</accession>
<sequence>MDSLWNGHLRAEQVYPCHPSPAHGPFELSDEFWRIHCGALGTAQRNALPIKQLEFDLNPHAKAVQAVNDQLPGPGIAVDQDLIALAAAPNAHPSVHLALRLKNECPARLPRLQVGDILRYLPLQKGHCVSAEGPNHVFGQLHRSHRPFER</sequence>
<gene>
    <name evidence="1" type="ORF">UFOPK2766_02332</name>
</gene>
<proteinExistence type="predicted"/>
<dbReference type="EMBL" id="CAEZYU010000180">
    <property type="protein sequence ID" value="CAB4762883.1"/>
    <property type="molecule type" value="Genomic_DNA"/>
</dbReference>
<name>A0A6J6UVZ0_9ZZZZ</name>
<reference evidence="1" key="1">
    <citation type="submission" date="2020-05" db="EMBL/GenBank/DDBJ databases">
        <authorList>
            <person name="Chiriac C."/>
            <person name="Salcher M."/>
            <person name="Ghai R."/>
            <person name="Kavagutti S V."/>
        </authorList>
    </citation>
    <scope>NUCLEOTIDE SEQUENCE</scope>
</reference>